<dbReference type="HAMAP" id="MF_01218_B">
    <property type="entry name" value="Upp_B"/>
    <property type="match status" value="1"/>
</dbReference>
<dbReference type="OrthoDB" id="9781675at2"/>
<feature type="compositionally biased region" description="Low complexity" evidence="16">
    <location>
        <begin position="218"/>
        <end position="230"/>
    </location>
</feature>
<dbReference type="InterPro" id="IPR050054">
    <property type="entry name" value="UPRTase/APRTase"/>
</dbReference>
<evidence type="ECO:0000256" key="11">
    <source>
        <dbReference type="ARBA" id="ARBA00052919"/>
    </source>
</evidence>
<comment type="pathway">
    <text evidence="1 15">Pyrimidine metabolism; UMP biosynthesis via salvage pathway; UMP from uracil: step 1/1.</text>
</comment>
<evidence type="ECO:0000256" key="12">
    <source>
        <dbReference type="ARBA" id="ARBA00056901"/>
    </source>
</evidence>
<dbReference type="GO" id="GO:0044206">
    <property type="term" value="P:UMP salvage"/>
    <property type="evidence" value="ECO:0007669"/>
    <property type="project" value="UniProtKB-UniRule"/>
</dbReference>
<evidence type="ECO:0000256" key="9">
    <source>
        <dbReference type="ARBA" id="ARBA00023134"/>
    </source>
</evidence>
<comment type="activity regulation">
    <text evidence="15">Allosterically activated by GTP.</text>
</comment>
<feature type="domain" description="Phosphoribosyltransferase" evidence="17">
    <location>
        <begin position="5"/>
        <end position="205"/>
    </location>
</feature>
<evidence type="ECO:0000256" key="10">
    <source>
        <dbReference type="ARBA" id="ARBA00031082"/>
    </source>
</evidence>
<comment type="function">
    <text evidence="12 15">Catalyzes the conversion of uracil and 5-phospho-alpha-D-ribose 1-diphosphate (PRPP) to UMP and diphosphate.</text>
</comment>
<feature type="region of interest" description="Disordered" evidence="16">
    <location>
        <begin position="215"/>
        <end position="244"/>
    </location>
</feature>
<dbReference type="Gene3D" id="3.40.50.2020">
    <property type="match status" value="1"/>
</dbReference>
<gene>
    <name evidence="15" type="primary">upp</name>
    <name evidence="18" type="ORF">BST14_25370</name>
</gene>
<dbReference type="Proteomes" id="UP000192707">
    <property type="component" value="Unassembled WGS sequence"/>
</dbReference>
<evidence type="ECO:0000259" key="17">
    <source>
        <dbReference type="Pfam" id="PF14681"/>
    </source>
</evidence>
<dbReference type="UniPathway" id="UPA00574">
    <property type="reaction ID" value="UER00636"/>
</dbReference>
<sequence>MEVCVIDHPLAAVRLTVLRDERTDTAGFRAALRALTLVLVYEANRDAPRKSVRIRTPVASTVGTRLVKPPLLVPVLRAGLGMVDAAVAAIPEAEVGFVGVARNEQTHLPVPYLEALPDKLAGRPVIILDPMLATGGSMAHTIGLLQRRGATELTALCVVAAPEGLAAVEKAAPDARVFTAAIDKGLNKSAYIVPGLGDAGDRQFGPYLFTSFLPQPPAARAGRGRAAAKSSGRRRPRNESPNST</sequence>
<dbReference type="NCBIfam" id="TIGR01091">
    <property type="entry name" value="upp"/>
    <property type="match status" value="1"/>
</dbReference>
<comment type="cofactor">
    <cofactor evidence="15">
        <name>Mg(2+)</name>
        <dbReference type="ChEBI" id="CHEBI:18420"/>
    </cofactor>
    <text evidence="15">Binds 1 Mg(2+) ion per subunit. The magnesium is bound as Mg-PRPP.</text>
</comment>
<evidence type="ECO:0000256" key="6">
    <source>
        <dbReference type="ARBA" id="ARBA00022679"/>
    </source>
</evidence>
<dbReference type="InterPro" id="IPR005765">
    <property type="entry name" value="UPRT"/>
</dbReference>
<evidence type="ECO:0000313" key="19">
    <source>
        <dbReference type="Proteomes" id="UP000192707"/>
    </source>
</evidence>
<dbReference type="NCBIfam" id="NF001097">
    <property type="entry name" value="PRK00129.1"/>
    <property type="match status" value="1"/>
</dbReference>
<keyword evidence="4 15" id="KW-0021">Allosteric enzyme</keyword>
<feature type="binding site" evidence="15">
    <location>
        <position position="77"/>
    </location>
    <ligand>
        <name>5-phospho-alpha-D-ribose 1-diphosphate</name>
        <dbReference type="ChEBI" id="CHEBI:58017"/>
    </ligand>
</feature>
<accession>A0A1W9Z6J6</accession>
<dbReference type="GO" id="GO:0005525">
    <property type="term" value="F:GTP binding"/>
    <property type="evidence" value="ECO:0007669"/>
    <property type="project" value="UniProtKB-KW"/>
</dbReference>
<evidence type="ECO:0000256" key="13">
    <source>
        <dbReference type="ARBA" id="ARBA00072146"/>
    </source>
</evidence>
<evidence type="ECO:0000256" key="15">
    <source>
        <dbReference type="HAMAP-Rule" id="MF_01218"/>
    </source>
</evidence>
<dbReference type="EC" id="2.4.2.9" evidence="3 15"/>
<evidence type="ECO:0000256" key="7">
    <source>
        <dbReference type="ARBA" id="ARBA00022741"/>
    </source>
</evidence>
<dbReference type="GO" id="GO:0005737">
    <property type="term" value="C:cytoplasm"/>
    <property type="evidence" value="ECO:0007669"/>
    <property type="project" value="UniProtKB-ARBA"/>
</dbReference>
<comment type="similarity">
    <text evidence="2 15">Belongs to the UPRTase family.</text>
</comment>
<dbReference type="GO" id="GO:0000287">
    <property type="term" value="F:magnesium ion binding"/>
    <property type="evidence" value="ECO:0007669"/>
    <property type="project" value="UniProtKB-UniRule"/>
</dbReference>
<evidence type="ECO:0000256" key="14">
    <source>
        <dbReference type="ARBA" id="ARBA00079807"/>
    </source>
</evidence>
<dbReference type="InterPro" id="IPR029057">
    <property type="entry name" value="PRTase-like"/>
</dbReference>
<keyword evidence="5 15" id="KW-0328">Glycosyltransferase</keyword>
<organism evidence="18 19">
    <name type="scientific">Mycobacterium arosiense ATCC BAA-1401 = DSM 45069</name>
    <dbReference type="NCBI Taxonomy" id="1265311"/>
    <lineage>
        <taxon>Bacteria</taxon>
        <taxon>Bacillati</taxon>
        <taxon>Actinomycetota</taxon>
        <taxon>Actinomycetes</taxon>
        <taxon>Mycobacteriales</taxon>
        <taxon>Mycobacteriaceae</taxon>
        <taxon>Mycobacterium</taxon>
        <taxon>Mycobacterium avium complex (MAC)</taxon>
    </lineage>
</organism>
<name>A0A1W9Z6J6_MYCAI</name>
<evidence type="ECO:0000256" key="3">
    <source>
        <dbReference type="ARBA" id="ARBA00011894"/>
    </source>
</evidence>
<evidence type="ECO:0000256" key="5">
    <source>
        <dbReference type="ARBA" id="ARBA00022676"/>
    </source>
</evidence>
<dbReference type="Pfam" id="PF14681">
    <property type="entry name" value="UPRTase"/>
    <property type="match status" value="1"/>
</dbReference>
<keyword evidence="9 15" id="KW-0342">GTP-binding</keyword>
<evidence type="ECO:0000256" key="8">
    <source>
        <dbReference type="ARBA" id="ARBA00022842"/>
    </source>
</evidence>
<dbReference type="InterPro" id="IPR034332">
    <property type="entry name" value="Upp_B"/>
</dbReference>
<evidence type="ECO:0000256" key="4">
    <source>
        <dbReference type="ARBA" id="ARBA00022533"/>
    </source>
</evidence>
<dbReference type="GO" id="GO:0006223">
    <property type="term" value="P:uracil salvage"/>
    <property type="evidence" value="ECO:0007669"/>
    <property type="project" value="InterPro"/>
</dbReference>
<comment type="caution">
    <text evidence="18">The sequence shown here is derived from an EMBL/GenBank/DDBJ whole genome shotgun (WGS) entry which is preliminary data.</text>
</comment>
<dbReference type="AlphaFoldDB" id="A0A1W9Z6J6"/>
<feature type="binding site" evidence="15">
    <location>
        <begin position="129"/>
        <end position="137"/>
    </location>
    <ligand>
        <name>5-phospho-alpha-D-ribose 1-diphosphate</name>
        <dbReference type="ChEBI" id="CHEBI:58017"/>
    </ligand>
</feature>
<evidence type="ECO:0000256" key="2">
    <source>
        <dbReference type="ARBA" id="ARBA00009516"/>
    </source>
</evidence>
<keyword evidence="8 15" id="KW-0460">Magnesium</keyword>
<dbReference type="FunFam" id="3.40.50.2020:FF:000003">
    <property type="entry name" value="Uracil phosphoribosyltransferase"/>
    <property type="match status" value="1"/>
</dbReference>
<dbReference type="InterPro" id="IPR000836">
    <property type="entry name" value="PRTase_dom"/>
</dbReference>
<evidence type="ECO:0000256" key="16">
    <source>
        <dbReference type="SAM" id="MobiDB-lite"/>
    </source>
</evidence>
<dbReference type="CDD" id="cd06223">
    <property type="entry name" value="PRTases_typeI"/>
    <property type="match status" value="1"/>
</dbReference>
<dbReference type="PANTHER" id="PTHR32315">
    <property type="entry name" value="ADENINE PHOSPHORIBOSYLTRANSFERASE"/>
    <property type="match status" value="1"/>
</dbReference>
<comment type="catalytic activity">
    <reaction evidence="11 15">
        <text>UMP + diphosphate = 5-phospho-alpha-D-ribose 1-diphosphate + uracil</text>
        <dbReference type="Rhea" id="RHEA:13017"/>
        <dbReference type="ChEBI" id="CHEBI:17568"/>
        <dbReference type="ChEBI" id="CHEBI:33019"/>
        <dbReference type="ChEBI" id="CHEBI:57865"/>
        <dbReference type="ChEBI" id="CHEBI:58017"/>
        <dbReference type="EC" id="2.4.2.9"/>
    </reaction>
</comment>
<evidence type="ECO:0000256" key="1">
    <source>
        <dbReference type="ARBA" id="ARBA00005180"/>
    </source>
</evidence>
<dbReference type="RefSeq" id="WP_083067050.1">
    <property type="nucleotide sequence ID" value="NZ_MVHG01000109.1"/>
</dbReference>
<proteinExistence type="inferred from homology"/>
<evidence type="ECO:0000313" key="18">
    <source>
        <dbReference type="EMBL" id="ORA08005.1"/>
    </source>
</evidence>
<keyword evidence="19" id="KW-1185">Reference proteome</keyword>
<dbReference type="EMBL" id="MVHG01000109">
    <property type="protein sequence ID" value="ORA08005.1"/>
    <property type="molecule type" value="Genomic_DNA"/>
</dbReference>
<keyword evidence="7 15" id="KW-0547">Nucleotide-binding</keyword>
<feature type="binding site" evidence="15">
    <location>
        <begin position="197"/>
        <end position="199"/>
    </location>
    <ligand>
        <name>uracil</name>
        <dbReference type="ChEBI" id="CHEBI:17568"/>
    </ligand>
</feature>
<dbReference type="PANTHER" id="PTHR32315:SF4">
    <property type="entry name" value="URACIL PHOSPHORIBOSYLTRANSFERASE, CHLOROPLASTIC"/>
    <property type="match status" value="1"/>
</dbReference>
<keyword evidence="6 15" id="KW-0808">Transferase</keyword>
<feature type="binding site" evidence="15">
    <location>
        <position position="198"/>
    </location>
    <ligand>
        <name>5-phospho-alpha-D-ribose 1-diphosphate</name>
        <dbReference type="ChEBI" id="CHEBI:58017"/>
    </ligand>
</feature>
<feature type="binding site" evidence="15">
    <location>
        <position position="102"/>
    </location>
    <ligand>
        <name>5-phospho-alpha-D-ribose 1-diphosphate</name>
        <dbReference type="ChEBI" id="CHEBI:58017"/>
    </ligand>
</feature>
<reference evidence="18 19" key="1">
    <citation type="submission" date="2016-12" db="EMBL/GenBank/DDBJ databases">
        <title>The new phylogeny of genus Mycobacterium.</title>
        <authorList>
            <person name="Tortoli E."/>
            <person name="Trovato A."/>
            <person name="Cirillo D.M."/>
        </authorList>
    </citation>
    <scope>NUCLEOTIDE SEQUENCE [LARGE SCALE GENOMIC DNA]</scope>
    <source>
        <strain evidence="18 19">DSM 45069</strain>
    </source>
</reference>
<dbReference type="GO" id="GO:0004845">
    <property type="term" value="F:uracil phosphoribosyltransferase activity"/>
    <property type="evidence" value="ECO:0007669"/>
    <property type="project" value="UniProtKB-UniRule"/>
</dbReference>
<dbReference type="SUPFAM" id="SSF53271">
    <property type="entry name" value="PRTase-like"/>
    <property type="match status" value="1"/>
</dbReference>
<feature type="binding site" evidence="15">
    <location>
        <position position="192"/>
    </location>
    <ligand>
        <name>uracil</name>
        <dbReference type="ChEBI" id="CHEBI:17568"/>
    </ligand>
</feature>
<protein>
    <recommendedName>
        <fullName evidence="13 15">Uracil phosphoribosyltransferase</fullName>
        <ecNumber evidence="3 15">2.4.2.9</ecNumber>
    </recommendedName>
    <alternativeName>
        <fullName evidence="10 15">UMP pyrophosphorylase</fullName>
    </alternativeName>
    <alternativeName>
        <fullName evidence="14 15">UPRTase</fullName>
    </alternativeName>
</protein>